<comment type="caution">
    <text evidence="1">The sequence shown here is derived from an EMBL/GenBank/DDBJ whole genome shotgun (WGS) entry which is preliminary data.</text>
</comment>
<dbReference type="RefSeq" id="WP_320204020.1">
    <property type="nucleotide sequence ID" value="NZ_CP192782.1"/>
</dbReference>
<organism evidence="1">
    <name type="scientific">Agrobacterium rosae</name>
    <dbReference type="NCBI Taxonomy" id="1972867"/>
    <lineage>
        <taxon>Bacteria</taxon>
        <taxon>Pseudomonadati</taxon>
        <taxon>Pseudomonadota</taxon>
        <taxon>Alphaproteobacteria</taxon>
        <taxon>Hyphomicrobiales</taxon>
        <taxon>Rhizobiaceae</taxon>
        <taxon>Rhizobium/Agrobacterium group</taxon>
        <taxon>Agrobacterium</taxon>
    </lineage>
</organism>
<evidence type="ECO:0000313" key="1">
    <source>
        <dbReference type="EMBL" id="MDX8306013.1"/>
    </source>
</evidence>
<protein>
    <submittedName>
        <fullName evidence="1">Uncharacterized protein</fullName>
    </submittedName>
</protein>
<name>A0AAW9FR88_9HYPH</name>
<reference evidence="1" key="1">
    <citation type="journal article" date="2023" name="Phytobiomes J">
        <title>Deciphering the key players within the bacterial microbiota associated with aerial crown gall tumors on rhododendron: Insights into the gallobiome.</title>
        <authorList>
            <person name="Kuzmanovic N."/>
            <person name="Nesme J."/>
            <person name="Wolf J."/>
            <person name="Neumann-Schaal M."/>
            <person name="Petersen J."/>
            <person name="Fernandez-Gnecco G."/>
            <person name="Sproeer C."/>
            <person name="Bunk B."/>
            <person name="Overmann J."/>
            <person name="Sorensen S.J."/>
            <person name="Idczak E."/>
            <person name="Smalla K."/>
        </authorList>
    </citation>
    <scope>NUCLEOTIDE SEQUENCE</scope>
    <source>
        <strain evidence="1">Rho-11.1</strain>
    </source>
</reference>
<proteinExistence type="predicted"/>
<dbReference type="AlphaFoldDB" id="A0AAW9FR88"/>
<sequence>MKQGEDRYFFCEETDGTLSICDRHVVEADRENRVVFGLQQDQAAELLRKLNSDPSESPK</sequence>
<accession>A0AAW9FR88</accession>
<gene>
    <name evidence="1" type="ORF">RMR22_27760</name>
</gene>
<dbReference type="EMBL" id="JAVRAF010000047">
    <property type="protein sequence ID" value="MDX8306013.1"/>
    <property type="molecule type" value="Genomic_DNA"/>
</dbReference>